<dbReference type="SUPFAM" id="SSF48695">
    <property type="entry name" value="Multiheme cytochromes"/>
    <property type="match status" value="1"/>
</dbReference>
<comment type="caution">
    <text evidence="14">The sequence shown here is derived from an EMBL/GenBank/DDBJ whole genome shotgun (WGS) entry which is preliminary data.</text>
</comment>
<evidence type="ECO:0000256" key="3">
    <source>
        <dbReference type="ARBA" id="ARBA00022448"/>
    </source>
</evidence>
<accession>A0ABX3KXF8</accession>
<evidence type="ECO:0000256" key="2">
    <source>
        <dbReference type="ARBA" id="ARBA00007395"/>
    </source>
</evidence>
<protein>
    <recommendedName>
        <fullName evidence="12">Cytochrome c-type protein</fullName>
    </recommendedName>
</protein>
<evidence type="ECO:0000256" key="4">
    <source>
        <dbReference type="ARBA" id="ARBA00022475"/>
    </source>
</evidence>
<evidence type="ECO:0000256" key="11">
    <source>
        <dbReference type="ARBA" id="ARBA00023136"/>
    </source>
</evidence>
<dbReference type="InterPro" id="IPR051174">
    <property type="entry name" value="Cytochrome_c-type_ET"/>
</dbReference>
<dbReference type="Pfam" id="PF03264">
    <property type="entry name" value="Cytochrom_NNT"/>
    <property type="match status" value="1"/>
</dbReference>
<dbReference type="RefSeq" id="WP_077463105.1">
    <property type="nucleotide sequence ID" value="NZ_MLAA01000021.1"/>
</dbReference>
<dbReference type="InterPro" id="IPR024717">
    <property type="entry name" value="NapC/NirT/NrfH"/>
</dbReference>
<keyword evidence="8 12" id="KW-0249">Electron transport</keyword>
<keyword evidence="6" id="KW-0812">Transmembrane</keyword>
<evidence type="ECO:0000256" key="5">
    <source>
        <dbReference type="ARBA" id="ARBA00022617"/>
    </source>
</evidence>
<keyword evidence="3 12" id="KW-0813">Transport</keyword>
<keyword evidence="15" id="KW-1185">Reference proteome</keyword>
<comment type="PTM">
    <text evidence="12">Binds 4 heme groups per subunit.</text>
</comment>
<evidence type="ECO:0000256" key="10">
    <source>
        <dbReference type="ARBA" id="ARBA00023004"/>
    </source>
</evidence>
<reference evidence="14 15" key="1">
    <citation type="submission" date="2016-10" db="EMBL/GenBank/DDBJ databases">
        <title>Rodentibacter gen. nov. and new species.</title>
        <authorList>
            <person name="Christensen H."/>
        </authorList>
    </citation>
    <scope>NUCLEOTIDE SEQUENCE [LARGE SCALE GENOMIC DNA]</scope>
    <source>
        <strain evidence="14 15">1998236014</strain>
    </source>
</reference>
<dbReference type="InterPro" id="IPR038266">
    <property type="entry name" value="NapC/NirT_cytc_sf"/>
</dbReference>
<keyword evidence="4" id="KW-1003">Cell membrane</keyword>
<evidence type="ECO:0000256" key="6">
    <source>
        <dbReference type="ARBA" id="ARBA00022692"/>
    </source>
</evidence>
<dbReference type="PIRSF" id="PIRSF000013">
    <property type="entry name" value="4_hem_cytochrm_NapC"/>
    <property type="match status" value="1"/>
</dbReference>
<evidence type="ECO:0000256" key="7">
    <source>
        <dbReference type="ARBA" id="ARBA00022723"/>
    </source>
</evidence>
<evidence type="ECO:0000256" key="1">
    <source>
        <dbReference type="ARBA" id="ARBA00004162"/>
    </source>
</evidence>
<dbReference type="EMBL" id="MLAA01000021">
    <property type="protein sequence ID" value="OOF69915.1"/>
    <property type="molecule type" value="Genomic_DNA"/>
</dbReference>
<keyword evidence="10 12" id="KW-0408">Iron</keyword>
<sequence length="200" mass="23109">MSEKKPNIIIRFWRWFRTPSRMAVGTLIILSALGGIFAWSGFNAAVNTTNTEAFCSSCHTNDAYAEYLHSAHYQTRTGVGASCPDCHLPHEFIPKWTRKIQAAREVYAYVMGYTDTLEKYNERRLHMAQREWERMKANDSQECRNCHNVDRMNFNEQRDVAAKMHAKIKSEGKTCIDCHKGIAHQLPDMREVESGFKSKK</sequence>
<evidence type="ECO:0000256" key="12">
    <source>
        <dbReference type="PIRNR" id="PIRNR000013"/>
    </source>
</evidence>
<evidence type="ECO:0000259" key="13">
    <source>
        <dbReference type="Pfam" id="PF03264"/>
    </source>
</evidence>
<evidence type="ECO:0000256" key="9">
    <source>
        <dbReference type="ARBA" id="ARBA00022989"/>
    </source>
</evidence>
<dbReference type="Proteomes" id="UP000188820">
    <property type="component" value="Unassembled WGS sequence"/>
</dbReference>
<keyword evidence="9" id="KW-1133">Transmembrane helix</keyword>
<keyword evidence="7 12" id="KW-0479">Metal-binding</keyword>
<evidence type="ECO:0000313" key="14">
    <source>
        <dbReference type="EMBL" id="OOF69915.1"/>
    </source>
</evidence>
<keyword evidence="5 12" id="KW-0349">Heme</keyword>
<comment type="subcellular location">
    <subcellularLocation>
        <location evidence="1">Cell membrane</location>
        <topology evidence="1">Single-pass membrane protein</topology>
    </subcellularLocation>
</comment>
<dbReference type="InterPro" id="IPR036280">
    <property type="entry name" value="Multihaem_cyt_sf"/>
</dbReference>
<dbReference type="PANTHER" id="PTHR30333">
    <property type="entry name" value="CYTOCHROME C-TYPE PROTEIN"/>
    <property type="match status" value="1"/>
</dbReference>
<organism evidence="14 15">
    <name type="scientific">Rodentibacter caecimuris</name>
    <dbReference type="NCBI Taxonomy" id="1796644"/>
    <lineage>
        <taxon>Bacteria</taxon>
        <taxon>Pseudomonadati</taxon>
        <taxon>Pseudomonadota</taxon>
        <taxon>Gammaproteobacteria</taxon>
        <taxon>Pasteurellales</taxon>
        <taxon>Pasteurellaceae</taxon>
        <taxon>Rodentibacter</taxon>
    </lineage>
</organism>
<proteinExistence type="inferred from homology"/>
<gene>
    <name evidence="14" type="ORF">BKG89_05105</name>
</gene>
<name>A0ABX3KXF8_9PAST</name>
<dbReference type="Gene3D" id="1.10.3820.10">
    <property type="entry name" value="Di-heme elbow motif domain"/>
    <property type="match status" value="1"/>
</dbReference>
<evidence type="ECO:0000313" key="15">
    <source>
        <dbReference type="Proteomes" id="UP000188820"/>
    </source>
</evidence>
<evidence type="ECO:0000256" key="8">
    <source>
        <dbReference type="ARBA" id="ARBA00022982"/>
    </source>
</evidence>
<dbReference type="PANTHER" id="PTHR30333:SF1">
    <property type="entry name" value="CYTOCHROME C-TYPE PROTEIN NAPC"/>
    <property type="match status" value="1"/>
</dbReference>
<keyword evidence="11" id="KW-0472">Membrane</keyword>
<feature type="domain" description="NapC/NirT cytochrome c N-terminal" evidence="13">
    <location>
        <begin position="20"/>
        <end position="189"/>
    </location>
</feature>
<dbReference type="InterPro" id="IPR005126">
    <property type="entry name" value="NapC/NirT_cyt_c_N"/>
</dbReference>
<comment type="similarity">
    <text evidence="2">Belongs to the NapC/NirT/NrfH family.</text>
</comment>